<comment type="caution">
    <text evidence="2">The sequence shown here is derived from an EMBL/GenBank/DDBJ whole genome shotgun (WGS) entry which is preliminary data.</text>
</comment>
<keyword evidence="2" id="KW-0378">Hydrolase</keyword>
<dbReference type="GO" id="GO:0016787">
    <property type="term" value="F:hydrolase activity"/>
    <property type="evidence" value="ECO:0007669"/>
    <property type="project" value="UniProtKB-KW"/>
</dbReference>
<evidence type="ECO:0000313" key="3">
    <source>
        <dbReference type="Proteomes" id="UP000326384"/>
    </source>
</evidence>
<name>A0A5N4BJN4_9FLAO</name>
<dbReference type="SUPFAM" id="SSF53474">
    <property type="entry name" value="alpha/beta-Hydrolases"/>
    <property type="match status" value="1"/>
</dbReference>
<organism evidence="2 3">
    <name type="scientific">Chryseobacterium viscerum</name>
    <dbReference type="NCBI Taxonomy" id="1037377"/>
    <lineage>
        <taxon>Bacteria</taxon>
        <taxon>Pseudomonadati</taxon>
        <taxon>Bacteroidota</taxon>
        <taxon>Flavobacteriia</taxon>
        <taxon>Flavobacteriales</taxon>
        <taxon>Weeksellaceae</taxon>
        <taxon>Chryseobacterium group</taxon>
        <taxon>Chryseobacterium</taxon>
    </lineage>
</organism>
<protein>
    <submittedName>
        <fullName evidence="2">Alpha/beta hydrolase</fullName>
    </submittedName>
</protein>
<gene>
    <name evidence="2" type="ORF">F8D52_22030</name>
</gene>
<reference evidence="2 3" key="1">
    <citation type="journal article" date="2019" name="Stand. Genomic Sci.">
        <title>Draft Whole-Genome Sequence of a Novel Chryseobacterium viscerum Strain Isolated from Fresh Water at Dripping Springs, New Mexico.</title>
        <authorList>
            <person name="Kyndt J.A."/>
            <person name="Moore T.C."/>
        </authorList>
    </citation>
    <scope>NUCLEOTIDE SEQUENCE [LARGE SCALE GENOMIC DNA]</scope>
    <source>
        <strain evidence="2 3">DPS</strain>
    </source>
</reference>
<dbReference type="InterPro" id="IPR029058">
    <property type="entry name" value="AB_hydrolase_fold"/>
</dbReference>
<accession>A0A5N4BJN4</accession>
<dbReference type="InterPro" id="IPR000073">
    <property type="entry name" value="AB_hydrolase_1"/>
</dbReference>
<feature type="domain" description="AB hydrolase-1" evidence="1">
    <location>
        <begin position="9"/>
        <end position="219"/>
    </location>
</feature>
<dbReference type="EMBL" id="VTPV01000019">
    <property type="protein sequence ID" value="KAB1228614.1"/>
    <property type="molecule type" value="Genomic_DNA"/>
</dbReference>
<keyword evidence="3" id="KW-1185">Reference proteome</keyword>
<dbReference type="Proteomes" id="UP000326384">
    <property type="component" value="Unassembled WGS sequence"/>
</dbReference>
<dbReference type="PANTHER" id="PTHR37017:SF11">
    <property type="entry name" value="ESTERASE_LIPASE_THIOESTERASE DOMAIN-CONTAINING PROTEIN"/>
    <property type="match status" value="1"/>
</dbReference>
<dbReference type="InterPro" id="IPR052897">
    <property type="entry name" value="Sec-Metab_Biosynth_Hydrolase"/>
</dbReference>
<dbReference type="PANTHER" id="PTHR37017">
    <property type="entry name" value="AB HYDROLASE-1 DOMAIN-CONTAINING PROTEIN-RELATED"/>
    <property type="match status" value="1"/>
</dbReference>
<proteinExistence type="predicted"/>
<dbReference type="Pfam" id="PF12697">
    <property type="entry name" value="Abhydrolase_6"/>
    <property type="match status" value="1"/>
</dbReference>
<evidence type="ECO:0000313" key="2">
    <source>
        <dbReference type="EMBL" id="KAB1228614.1"/>
    </source>
</evidence>
<evidence type="ECO:0000259" key="1">
    <source>
        <dbReference type="Pfam" id="PF12697"/>
    </source>
</evidence>
<dbReference type="Gene3D" id="3.40.50.1820">
    <property type="entry name" value="alpha/beta hydrolase"/>
    <property type="match status" value="1"/>
</dbReference>
<sequence length="232" mass="25188">MIKVKKANIVFVHGLWADGSGWNALIPTLLEEGHQVISVQNPLTTIEDDVMATQKALARLEGVTVLVGHSWGGAVITAAGNDEKVKSLVYVAALALDEGENLGALSEQYPAEAAKHLQIVDGLVWMGLEGMQKYFAGDLPEKETSLMYAVQGPASVALFGAQVTNPAWKNKMNWYIVGKNDHTINPDLERLFANRMGAAITELESSHVPMLSQPEAVLRVIREAARWAESES</sequence>